<proteinExistence type="inferred from homology"/>
<dbReference type="GO" id="GO:0017004">
    <property type="term" value="P:cytochrome complex assembly"/>
    <property type="evidence" value="ECO:0007669"/>
    <property type="project" value="InterPro"/>
</dbReference>
<evidence type="ECO:0000256" key="3">
    <source>
        <dbReference type="ARBA" id="ARBA00022692"/>
    </source>
</evidence>
<organism evidence="8 9">
    <name type="scientific">Arthrobacter alpinus</name>
    <dbReference type="NCBI Taxonomy" id="656366"/>
    <lineage>
        <taxon>Bacteria</taxon>
        <taxon>Bacillati</taxon>
        <taxon>Actinomycetota</taxon>
        <taxon>Actinomycetes</taxon>
        <taxon>Micrococcales</taxon>
        <taxon>Micrococcaceae</taxon>
        <taxon>Arthrobacter</taxon>
    </lineage>
</organism>
<feature type="transmembrane region" description="Helical" evidence="6">
    <location>
        <begin position="214"/>
        <end position="235"/>
    </location>
</feature>
<keyword evidence="4 6" id="KW-1133">Transmembrane helix</keyword>
<feature type="domain" description="Cytochrome C biogenesis protein transmembrane" evidence="7">
    <location>
        <begin position="15"/>
        <end position="202"/>
    </location>
</feature>
<comment type="subcellular location">
    <subcellularLocation>
        <location evidence="1">Membrane</location>
        <topology evidence="1">Multi-pass membrane protein</topology>
    </subcellularLocation>
</comment>
<feature type="transmembrane region" description="Helical" evidence="6">
    <location>
        <begin position="132"/>
        <end position="150"/>
    </location>
</feature>
<evidence type="ECO:0000256" key="6">
    <source>
        <dbReference type="SAM" id="Phobius"/>
    </source>
</evidence>
<evidence type="ECO:0000256" key="2">
    <source>
        <dbReference type="ARBA" id="ARBA00006143"/>
    </source>
</evidence>
<evidence type="ECO:0000256" key="5">
    <source>
        <dbReference type="ARBA" id="ARBA00023136"/>
    </source>
</evidence>
<keyword evidence="9" id="KW-1185">Reference proteome</keyword>
<dbReference type="RefSeq" id="WP_062007744.1">
    <property type="nucleotide sequence ID" value="NZ_CP012677.1"/>
</dbReference>
<evidence type="ECO:0000256" key="4">
    <source>
        <dbReference type="ARBA" id="ARBA00022989"/>
    </source>
</evidence>
<dbReference type="PANTHER" id="PTHR31272:SF4">
    <property type="entry name" value="CYTOCHROME C-TYPE BIOGENESIS PROTEIN HI_1454-RELATED"/>
    <property type="match status" value="1"/>
</dbReference>
<dbReference type="InterPro" id="IPR003834">
    <property type="entry name" value="Cyt_c_assmbl_TM_dom"/>
</dbReference>
<dbReference type="InterPro" id="IPR051790">
    <property type="entry name" value="Cytochrome_c-biogenesis_DsbD"/>
</dbReference>
<evidence type="ECO:0000256" key="1">
    <source>
        <dbReference type="ARBA" id="ARBA00004141"/>
    </source>
</evidence>
<dbReference type="GO" id="GO:0016020">
    <property type="term" value="C:membrane"/>
    <property type="evidence" value="ECO:0007669"/>
    <property type="project" value="UniProtKB-SubCell"/>
</dbReference>
<dbReference type="KEGG" id="aaq:AOC05_13860"/>
<accession>A0A0M4RD41</accession>
<feature type="transmembrane region" description="Helical" evidence="6">
    <location>
        <begin position="95"/>
        <end position="120"/>
    </location>
</feature>
<feature type="transmembrane region" description="Helical" evidence="6">
    <location>
        <begin position="20"/>
        <end position="42"/>
    </location>
</feature>
<keyword evidence="5 6" id="KW-0472">Membrane</keyword>
<name>A0A0M4RD41_9MICC</name>
<dbReference type="Pfam" id="PF02683">
    <property type="entry name" value="DsbD_TM"/>
    <property type="match status" value="1"/>
</dbReference>
<sequence length="251" mass="26521">MNNPFAETVLSGSMLLAMPVALLAGLVSFLSPCVLPLVPGYLGYVSGLTGADLENQRRGRMFAGIGLFVLGFSVVFMLIGAVFGQLGAWLKGPDAAWVTQVLGVVVIILGVVFLGGMNWFQQEAKIHAKPPAGLWGAPVLGVTFGLGWAPCTGPTLGAVQALAFSDGSSAAKGALLTFVYCLGLGLPFLLIALGVRRGLGALVFFRTHRRGLQWFGGGMLIVLGLLMVTGVWGTWINELQFWFANEVRLPI</sequence>
<dbReference type="PANTHER" id="PTHR31272">
    <property type="entry name" value="CYTOCHROME C-TYPE BIOGENESIS PROTEIN HI_1454-RELATED"/>
    <property type="match status" value="1"/>
</dbReference>
<evidence type="ECO:0000313" key="9">
    <source>
        <dbReference type="Proteomes" id="UP000062833"/>
    </source>
</evidence>
<feature type="transmembrane region" description="Helical" evidence="6">
    <location>
        <begin position="170"/>
        <end position="193"/>
    </location>
</feature>
<gene>
    <name evidence="8" type="ORF">AOC05_13860</name>
</gene>
<dbReference type="OrthoDB" id="9803065at2"/>
<evidence type="ECO:0000313" key="8">
    <source>
        <dbReference type="EMBL" id="ALE93156.1"/>
    </source>
</evidence>
<evidence type="ECO:0000259" key="7">
    <source>
        <dbReference type="Pfam" id="PF02683"/>
    </source>
</evidence>
<comment type="similarity">
    <text evidence="2">Belongs to the DsbD family.</text>
</comment>
<dbReference type="AlphaFoldDB" id="A0A0M4RD41"/>
<keyword evidence="3 6" id="KW-0812">Transmembrane</keyword>
<dbReference type="PATRIC" id="fig|656366.3.peg.2990"/>
<dbReference type="EMBL" id="CP012677">
    <property type="protein sequence ID" value="ALE93156.1"/>
    <property type="molecule type" value="Genomic_DNA"/>
</dbReference>
<protein>
    <submittedName>
        <fullName evidence="8">Cytochrome C biogenesis protein ResC</fullName>
    </submittedName>
</protein>
<feature type="transmembrane region" description="Helical" evidence="6">
    <location>
        <begin position="62"/>
        <end position="83"/>
    </location>
</feature>
<reference evidence="9" key="1">
    <citation type="submission" date="2015-09" db="EMBL/GenBank/DDBJ databases">
        <title>Complete genome of Arthrobacter alpinus strain R3.8.</title>
        <authorList>
            <person name="See-Too W.S."/>
            <person name="Chan K.G."/>
        </authorList>
    </citation>
    <scope>NUCLEOTIDE SEQUENCE [LARGE SCALE GENOMIC DNA]</scope>
    <source>
        <strain evidence="9">R3.8</strain>
    </source>
</reference>
<dbReference type="Proteomes" id="UP000062833">
    <property type="component" value="Chromosome"/>
</dbReference>